<dbReference type="AlphaFoldDB" id="A0AAW3IDG1"/>
<evidence type="ECO:0000313" key="4">
    <source>
        <dbReference type="EMBL" id="KNE29657.1"/>
    </source>
</evidence>
<feature type="binding site" evidence="2">
    <location>
        <begin position="154"/>
        <end position="157"/>
    </location>
    <ligand>
        <name>ATP</name>
        <dbReference type="ChEBI" id="CHEBI:30616"/>
    </ligand>
</feature>
<name>A0AAW3IDG1_9BURK</name>
<reference evidence="4 5" key="1">
    <citation type="submission" date="2015-07" db="EMBL/GenBank/DDBJ databases">
        <title>Draft genome of Achromobacter spanius.</title>
        <authorList>
            <person name="Wang X."/>
        </authorList>
    </citation>
    <scope>NUCLEOTIDE SEQUENCE [LARGE SCALE GENOMIC DNA]</scope>
    <source>
        <strain evidence="4 5">CGMCC9173</strain>
    </source>
</reference>
<gene>
    <name evidence="4" type="ORF">AFM18_01255</name>
</gene>
<evidence type="ECO:0000313" key="5">
    <source>
        <dbReference type="Proteomes" id="UP000037511"/>
    </source>
</evidence>
<dbReference type="Proteomes" id="UP000037511">
    <property type="component" value="Unassembled WGS sequence"/>
</dbReference>
<keyword evidence="2" id="KW-0547">Nucleotide-binding</keyword>
<dbReference type="RefSeq" id="WP_050444878.1">
    <property type="nucleotide sequence ID" value="NZ_LGVG01000001.1"/>
</dbReference>
<dbReference type="PANTHER" id="PTHR13504:SF38">
    <property type="entry name" value="FIDO DOMAIN-CONTAINING PROTEIN"/>
    <property type="match status" value="1"/>
</dbReference>
<accession>A0AAW3IDG1</accession>
<evidence type="ECO:0000256" key="1">
    <source>
        <dbReference type="PIRSR" id="PIRSR640198-1"/>
    </source>
</evidence>
<dbReference type="Gene3D" id="1.10.3290.10">
    <property type="entry name" value="Fido-like domain"/>
    <property type="match status" value="1"/>
</dbReference>
<feature type="domain" description="Fido" evidence="3">
    <location>
        <begin position="113"/>
        <end position="274"/>
    </location>
</feature>
<dbReference type="InterPro" id="IPR040198">
    <property type="entry name" value="Fido_containing"/>
</dbReference>
<dbReference type="InterPro" id="IPR036597">
    <property type="entry name" value="Fido-like_dom_sf"/>
</dbReference>
<feature type="active site" evidence="1">
    <location>
        <position position="200"/>
    </location>
</feature>
<evidence type="ECO:0000259" key="3">
    <source>
        <dbReference type="PROSITE" id="PS51459"/>
    </source>
</evidence>
<evidence type="ECO:0000256" key="2">
    <source>
        <dbReference type="PIRSR" id="PIRSR640198-2"/>
    </source>
</evidence>
<feature type="binding site" evidence="2">
    <location>
        <begin position="204"/>
        <end position="211"/>
    </location>
    <ligand>
        <name>ATP</name>
        <dbReference type="ChEBI" id="CHEBI:30616"/>
    </ligand>
</feature>
<dbReference type="GO" id="GO:0005524">
    <property type="term" value="F:ATP binding"/>
    <property type="evidence" value="ECO:0007669"/>
    <property type="project" value="UniProtKB-KW"/>
</dbReference>
<organism evidence="4 5">
    <name type="scientific">Achromobacter spanius</name>
    <dbReference type="NCBI Taxonomy" id="217203"/>
    <lineage>
        <taxon>Bacteria</taxon>
        <taxon>Pseudomonadati</taxon>
        <taxon>Pseudomonadota</taxon>
        <taxon>Betaproteobacteria</taxon>
        <taxon>Burkholderiales</taxon>
        <taxon>Alcaligenaceae</taxon>
        <taxon>Achromobacter</taxon>
    </lineage>
</organism>
<protein>
    <submittedName>
        <fullName evidence="4">Fic family protein 1</fullName>
    </submittedName>
</protein>
<dbReference type="SUPFAM" id="SSF140931">
    <property type="entry name" value="Fic-like"/>
    <property type="match status" value="1"/>
</dbReference>
<dbReference type="EMBL" id="LGVG01000001">
    <property type="protein sequence ID" value="KNE29657.1"/>
    <property type="molecule type" value="Genomic_DNA"/>
</dbReference>
<dbReference type="PROSITE" id="PS51459">
    <property type="entry name" value="FIDO"/>
    <property type="match status" value="1"/>
</dbReference>
<dbReference type="InterPro" id="IPR003812">
    <property type="entry name" value="Fido"/>
</dbReference>
<dbReference type="PANTHER" id="PTHR13504">
    <property type="entry name" value="FIDO DOMAIN-CONTAINING PROTEIN DDB_G0283145"/>
    <property type="match status" value="1"/>
</dbReference>
<sequence>MYDSPHQFLPLQPAEAASVRLLERARAIVHQSVELGALAHPATRDALRDLLRNMNSYYSNRIEGQSTTPRNIEAALHQEFSDRPEVAQLQRIAVAHIQAEKAMSRLADTQGALGADFATAAHGALYSHLDVRDRTTQDGYVVQPAALRTIDVTVGRHHPPAWQSLPQFLAAFTQHYDRPRPADAQLIAIACAHHRMAWMHPFADGNGRASRLQTHAAMLPITQGLWSVNRGLARSVNDYYGYLACADAPRQGDLDGRGNLSEKGLVQWVEYFLDVCEDQVAYMTRMLALDSMKTKIHAAVQVEAAHGRLRAEAALPIYFLFAAGPVSRGEFIQMTGLGERTGRSLLAAALKSGLVASDTPRGPVRFAFALDALPVLLPSLYGGVDDVEG</sequence>
<comment type="caution">
    <text evidence="4">The sequence shown here is derived from an EMBL/GenBank/DDBJ whole genome shotgun (WGS) entry which is preliminary data.</text>
</comment>
<proteinExistence type="predicted"/>
<keyword evidence="2" id="KW-0067">ATP-binding</keyword>
<dbReference type="Pfam" id="PF02661">
    <property type="entry name" value="Fic"/>
    <property type="match status" value="1"/>
</dbReference>